<proteinExistence type="predicted"/>
<accession>A0ABD3N2M0</accession>
<gene>
    <name evidence="1" type="ORF">ACHAW5_006305</name>
</gene>
<comment type="caution">
    <text evidence="1">The sequence shown here is derived from an EMBL/GenBank/DDBJ whole genome shotgun (WGS) entry which is preliminary data.</text>
</comment>
<reference evidence="1 2" key="1">
    <citation type="submission" date="2024-10" db="EMBL/GenBank/DDBJ databases">
        <title>Updated reference genomes for cyclostephanoid diatoms.</title>
        <authorList>
            <person name="Roberts W.R."/>
            <person name="Alverson A.J."/>
        </authorList>
    </citation>
    <scope>NUCLEOTIDE SEQUENCE [LARGE SCALE GENOMIC DNA]</scope>
    <source>
        <strain evidence="1 2">AJA276-08</strain>
    </source>
</reference>
<keyword evidence="2" id="KW-1185">Reference proteome</keyword>
<evidence type="ECO:0000313" key="1">
    <source>
        <dbReference type="EMBL" id="KAL3769553.1"/>
    </source>
</evidence>
<dbReference type="AlphaFoldDB" id="A0ABD3N2M0"/>
<sequence>MMQSSPIIGAWQRSIFAGRWEHTTYKEEITYNVQTGTLFVDLRIPISKPIGRWEKLKHAVSNDRRQAVKYLSDQELRLYARQHVFGGFSFLTTENKKPGRPLATRHHCVDWNYIPGKPRPRPNKWYIECENTAAQTNRWKEWSYSTDENGQCYYYETWERIKGDGEGLGLCLAMRKRNGTDAVLSTSVTCHDDGIFVVVGDHFNYVLGRQWSGHEKAYPNATNIGDLVDSAIQNDDRETAISFLSLDGGHGTISSGWKIDCSIQSWNHGVRVFDQIGGGEVQVKVVGRGDDFFTWSVFIGNTIWEIYECSIATATELELLLTKTYSQSLL</sequence>
<evidence type="ECO:0000313" key="2">
    <source>
        <dbReference type="Proteomes" id="UP001530315"/>
    </source>
</evidence>
<name>A0ABD3N2M0_9STRA</name>
<protein>
    <submittedName>
        <fullName evidence="1">Uncharacterized protein</fullName>
    </submittedName>
</protein>
<dbReference type="Proteomes" id="UP001530315">
    <property type="component" value="Unassembled WGS sequence"/>
</dbReference>
<organism evidence="1 2">
    <name type="scientific">Stephanodiscus triporus</name>
    <dbReference type="NCBI Taxonomy" id="2934178"/>
    <lineage>
        <taxon>Eukaryota</taxon>
        <taxon>Sar</taxon>
        <taxon>Stramenopiles</taxon>
        <taxon>Ochrophyta</taxon>
        <taxon>Bacillariophyta</taxon>
        <taxon>Coscinodiscophyceae</taxon>
        <taxon>Thalassiosirophycidae</taxon>
        <taxon>Stephanodiscales</taxon>
        <taxon>Stephanodiscaceae</taxon>
        <taxon>Stephanodiscus</taxon>
    </lineage>
</organism>
<dbReference type="EMBL" id="JALLAZ020001653">
    <property type="protein sequence ID" value="KAL3769553.1"/>
    <property type="molecule type" value="Genomic_DNA"/>
</dbReference>